<proteinExistence type="predicted"/>
<evidence type="ECO:0000313" key="3">
    <source>
        <dbReference type="Proteomes" id="UP000178841"/>
    </source>
</evidence>
<protein>
    <submittedName>
        <fullName evidence="2">Uncharacterized protein</fullName>
    </submittedName>
</protein>
<dbReference type="STRING" id="1798657.A2648_00505"/>
<keyword evidence="1" id="KW-0812">Transmembrane</keyword>
<accession>A0A1G2CSB5</accession>
<reference evidence="2 3" key="1">
    <citation type="journal article" date="2016" name="Nat. Commun.">
        <title>Thousands of microbial genomes shed light on interconnected biogeochemical processes in an aquifer system.</title>
        <authorList>
            <person name="Anantharaman K."/>
            <person name="Brown C.T."/>
            <person name="Hug L.A."/>
            <person name="Sharon I."/>
            <person name="Castelle C.J."/>
            <person name="Probst A.J."/>
            <person name="Thomas B.C."/>
            <person name="Singh A."/>
            <person name="Wilkins M.J."/>
            <person name="Karaoz U."/>
            <person name="Brodie E.L."/>
            <person name="Williams K.H."/>
            <person name="Hubbard S.S."/>
            <person name="Banfield J.F."/>
        </authorList>
    </citation>
    <scope>NUCLEOTIDE SEQUENCE [LARGE SCALE GENOMIC DNA]</scope>
</reference>
<gene>
    <name evidence="2" type="ORF">A2648_00505</name>
</gene>
<comment type="caution">
    <text evidence="2">The sequence shown here is derived from an EMBL/GenBank/DDBJ whole genome shotgun (WGS) entry which is preliminary data.</text>
</comment>
<evidence type="ECO:0000313" key="2">
    <source>
        <dbReference type="EMBL" id="OGZ04266.1"/>
    </source>
</evidence>
<feature type="transmembrane region" description="Helical" evidence="1">
    <location>
        <begin position="21"/>
        <end position="45"/>
    </location>
</feature>
<sequence>MINLLPDEYKNLVEREYQGRILTGMLLFFIITVIISIIFLIPSYFISQIEYSSALDRAEKNIPKSEPDSLGTSDIIKKINNGISLLRISSSDNKVLVNQLIDSLITKKNSLISIKSINYEMRGETAKIDITGVANTRESLLLFVDNLKKEKNFAEVYSPVSNLVKERNVDFSVQIAISPEL</sequence>
<dbReference type="AlphaFoldDB" id="A0A1G2CSB5"/>
<keyword evidence="1" id="KW-0472">Membrane</keyword>
<dbReference type="EMBL" id="MHLH01000009">
    <property type="protein sequence ID" value="OGZ04266.1"/>
    <property type="molecule type" value="Genomic_DNA"/>
</dbReference>
<keyword evidence="1" id="KW-1133">Transmembrane helix</keyword>
<name>A0A1G2CSB5_9BACT</name>
<evidence type="ECO:0000256" key="1">
    <source>
        <dbReference type="SAM" id="Phobius"/>
    </source>
</evidence>
<dbReference type="Proteomes" id="UP000178841">
    <property type="component" value="Unassembled WGS sequence"/>
</dbReference>
<organism evidence="2 3">
    <name type="scientific">Candidatus Lloydbacteria bacterium RIFCSPHIGHO2_01_FULL_41_20</name>
    <dbReference type="NCBI Taxonomy" id="1798657"/>
    <lineage>
        <taxon>Bacteria</taxon>
        <taxon>Candidatus Lloydiibacteriota</taxon>
    </lineage>
</organism>